<evidence type="ECO:0000259" key="5">
    <source>
        <dbReference type="Pfam" id="PF04198"/>
    </source>
</evidence>
<dbReference type="PANTHER" id="PTHR34294:SF1">
    <property type="entry name" value="TRANSCRIPTIONAL REGULATOR LSRR"/>
    <property type="match status" value="1"/>
</dbReference>
<comment type="similarity">
    <text evidence="1">Belongs to the SorC transcriptional regulatory family.</text>
</comment>
<dbReference type="EMBL" id="DF968181">
    <property type="protein sequence ID" value="GAP41591.1"/>
    <property type="molecule type" value="Genomic_DNA"/>
</dbReference>
<protein>
    <submittedName>
        <fullName evidence="6">DNA-binding transcriptional regulator LsrR, DeoR family</fullName>
    </submittedName>
</protein>
<dbReference type="Gene3D" id="3.40.50.1360">
    <property type="match status" value="1"/>
</dbReference>
<dbReference type="OrthoDB" id="58802at2"/>
<dbReference type="RefSeq" id="WP_062283117.1">
    <property type="nucleotide sequence ID" value="NZ_DF968181.1"/>
</dbReference>
<evidence type="ECO:0000256" key="4">
    <source>
        <dbReference type="ARBA" id="ARBA00023163"/>
    </source>
</evidence>
<dbReference type="GO" id="GO:0003677">
    <property type="term" value="F:DNA binding"/>
    <property type="evidence" value="ECO:0007669"/>
    <property type="project" value="UniProtKB-KW"/>
</dbReference>
<reference evidence="6" key="1">
    <citation type="journal article" date="2015" name="Genome Announc.">
        <title>Draft Genome Sequence of Anaerolineae Strain TC1, a Novel Isolate from a Methanogenic Wastewater Treatment System.</title>
        <authorList>
            <person name="Matsuura N."/>
            <person name="Tourlousse D.M."/>
            <person name="Sun L."/>
            <person name="Toyonaga M."/>
            <person name="Kuroda K."/>
            <person name="Ohashi A."/>
            <person name="Cruz R."/>
            <person name="Yamaguchi T."/>
            <person name="Sekiguchi Y."/>
        </authorList>
    </citation>
    <scope>NUCLEOTIDE SEQUENCE [LARGE SCALE GENOMIC DNA]</scope>
    <source>
        <strain evidence="6">TC1</strain>
    </source>
</reference>
<dbReference type="Gene3D" id="1.10.10.60">
    <property type="entry name" value="Homeodomain-like"/>
    <property type="match status" value="1"/>
</dbReference>
<evidence type="ECO:0000256" key="2">
    <source>
        <dbReference type="ARBA" id="ARBA00023015"/>
    </source>
</evidence>
<keyword evidence="3 6" id="KW-0238">DNA-binding</keyword>
<dbReference type="PANTHER" id="PTHR34294">
    <property type="entry name" value="TRANSCRIPTIONAL REGULATOR-RELATED"/>
    <property type="match status" value="1"/>
</dbReference>
<dbReference type="Proteomes" id="UP000053370">
    <property type="component" value="Unassembled WGS sequence"/>
</dbReference>
<evidence type="ECO:0000313" key="7">
    <source>
        <dbReference type="Proteomes" id="UP000053370"/>
    </source>
</evidence>
<dbReference type="InterPro" id="IPR007324">
    <property type="entry name" value="Sugar-bd_dom_put"/>
</dbReference>
<evidence type="ECO:0000313" key="6">
    <source>
        <dbReference type="EMBL" id="GAP41591.1"/>
    </source>
</evidence>
<gene>
    <name evidence="6" type="ORF">ATC1_131583</name>
</gene>
<proteinExistence type="inferred from homology"/>
<dbReference type="AlphaFoldDB" id="A0A0S7BSZ2"/>
<feature type="domain" description="Sugar-binding" evidence="5">
    <location>
        <begin position="58"/>
        <end position="312"/>
    </location>
</feature>
<evidence type="ECO:0000256" key="3">
    <source>
        <dbReference type="ARBA" id="ARBA00023125"/>
    </source>
</evidence>
<dbReference type="STRING" id="1678840.ATC1_131583"/>
<keyword evidence="2" id="KW-0805">Transcription regulation</keyword>
<dbReference type="InterPro" id="IPR037171">
    <property type="entry name" value="NagB/RpiA_transferase-like"/>
</dbReference>
<name>A0A0S7BSZ2_9CHLR</name>
<dbReference type="InterPro" id="IPR013324">
    <property type="entry name" value="RNA_pol_sigma_r3/r4-like"/>
</dbReference>
<keyword evidence="7" id="KW-1185">Reference proteome</keyword>
<accession>A0A0S7BSZ2</accession>
<dbReference type="SUPFAM" id="SSF88659">
    <property type="entry name" value="Sigma3 and sigma4 domains of RNA polymerase sigma factors"/>
    <property type="match status" value="1"/>
</dbReference>
<organism evidence="6">
    <name type="scientific">Flexilinea flocculi</name>
    <dbReference type="NCBI Taxonomy" id="1678840"/>
    <lineage>
        <taxon>Bacteria</taxon>
        <taxon>Bacillati</taxon>
        <taxon>Chloroflexota</taxon>
        <taxon>Anaerolineae</taxon>
        <taxon>Anaerolineales</taxon>
        <taxon>Anaerolineaceae</taxon>
        <taxon>Flexilinea</taxon>
    </lineage>
</organism>
<dbReference type="SUPFAM" id="SSF100950">
    <property type="entry name" value="NagB/RpiA/CoA transferase-like"/>
    <property type="match status" value="1"/>
</dbReference>
<sequence>MAAADNIYLSLKICHMYYIEKKSQKEISAELDISRPQISRILAAAWNKNLISVKINNPFENEMRLERELIMRYQLRDALVLKINETNHLSRVEKFGQLAAVNLDSYIADNDRVGILSGFTIGSLIHGITTFNRKNLEIVPLIGNVGALNTEYQANYLARNLASLSGGRNFSFNAPAKLIDIQSKEILKSEPDIASVLELGSKCDVVLFEINGINHPSGSILLRNLSVKDIELLMKLGATASIGISFLDNFGNLIPSEISDLLLGKTIDEMKNAKKIAAAIGKNNVDAIKSAFMGKYVDIFMTDYDTAKALLE</sequence>
<evidence type="ECO:0000256" key="1">
    <source>
        <dbReference type="ARBA" id="ARBA00010466"/>
    </source>
</evidence>
<dbReference type="GO" id="GO:0030246">
    <property type="term" value="F:carbohydrate binding"/>
    <property type="evidence" value="ECO:0007669"/>
    <property type="project" value="InterPro"/>
</dbReference>
<keyword evidence="4" id="KW-0804">Transcription</keyword>
<dbReference type="Pfam" id="PF04198">
    <property type="entry name" value="Sugar-bind"/>
    <property type="match status" value="1"/>
</dbReference>
<dbReference type="InterPro" id="IPR051054">
    <property type="entry name" value="SorC_transcr_regulators"/>
</dbReference>